<protein>
    <recommendedName>
        <fullName evidence="5">IBH1-like N-terminal domain-containing protein</fullName>
    </recommendedName>
</protein>
<proteinExistence type="predicted"/>
<comment type="caution">
    <text evidence="6">The sequence shown here is derived from an EMBL/GenBank/DDBJ whole genome shotgun (WGS) entry which is preliminary data.</text>
</comment>
<evidence type="ECO:0000256" key="1">
    <source>
        <dbReference type="ARBA" id="ARBA00004123"/>
    </source>
</evidence>
<keyword evidence="2" id="KW-0805">Transcription regulation</keyword>
<dbReference type="GO" id="GO:0006355">
    <property type="term" value="P:regulation of DNA-templated transcription"/>
    <property type="evidence" value="ECO:0007669"/>
    <property type="project" value="InterPro"/>
</dbReference>
<name>A0AAN8VXV3_9MAGN</name>
<dbReference type="PANTHER" id="PTHR33124">
    <property type="entry name" value="TRANSCRIPTION FACTOR IBH1-LIKE 1"/>
    <property type="match status" value="1"/>
</dbReference>
<evidence type="ECO:0000256" key="4">
    <source>
        <dbReference type="ARBA" id="ARBA00023242"/>
    </source>
</evidence>
<dbReference type="InterPro" id="IPR059002">
    <property type="entry name" value="IBH1_N"/>
</dbReference>
<reference evidence="6 7" key="1">
    <citation type="submission" date="2023-12" db="EMBL/GenBank/DDBJ databases">
        <title>A high-quality genome assembly for Dillenia turbinata (Dilleniales).</title>
        <authorList>
            <person name="Chanderbali A."/>
        </authorList>
    </citation>
    <scope>NUCLEOTIDE SEQUENCE [LARGE SCALE GENOMIC DNA]</scope>
    <source>
        <strain evidence="6">LSX21</strain>
        <tissue evidence="6">Leaf</tissue>
    </source>
</reference>
<dbReference type="InterPro" id="IPR044549">
    <property type="entry name" value="bHLH_AtIBH1-like"/>
</dbReference>
<sequence length="193" mass="21924">MPPSSIEKAFLKKWLKGLQALSSSSSSSTSKKEMSIFERKKAIKLSADVAMASLKNGTTSWSRALIQNASKDDNNRTLLKNMLGSQCDEKLSRGPTTTSMMCSMRVRSKRVLRRSCRWRRVRKITKDQRVHAGSMAKRLVKKRTQVLRSLVPGGEYMDEYSLFEETLDYIMSLRAQVDVMRRLANASEFSSKS</sequence>
<dbReference type="PANTHER" id="PTHR33124:SF5">
    <property type="entry name" value="TRANSCRIPTION FACTOR IBH1-LIKE 1"/>
    <property type="match status" value="1"/>
</dbReference>
<dbReference type="CDD" id="cd11444">
    <property type="entry name" value="bHLH_AtIBH1_like"/>
    <property type="match status" value="1"/>
</dbReference>
<gene>
    <name evidence="6" type="ORF">RJ641_027757</name>
</gene>
<dbReference type="EMBL" id="JBAMMX010000004">
    <property type="protein sequence ID" value="KAK6942380.1"/>
    <property type="molecule type" value="Genomic_DNA"/>
</dbReference>
<evidence type="ECO:0000313" key="7">
    <source>
        <dbReference type="Proteomes" id="UP001370490"/>
    </source>
</evidence>
<dbReference type="InterPro" id="IPR044660">
    <property type="entry name" value="IBH1-like"/>
</dbReference>
<dbReference type="AlphaFoldDB" id="A0AAN8VXV3"/>
<dbReference type="GO" id="GO:0005634">
    <property type="term" value="C:nucleus"/>
    <property type="evidence" value="ECO:0007669"/>
    <property type="project" value="UniProtKB-SubCell"/>
</dbReference>
<organism evidence="6 7">
    <name type="scientific">Dillenia turbinata</name>
    <dbReference type="NCBI Taxonomy" id="194707"/>
    <lineage>
        <taxon>Eukaryota</taxon>
        <taxon>Viridiplantae</taxon>
        <taxon>Streptophyta</taxon>
        <taxon>Embryophyta</taxon>
        <taxon>Tracheophyta</taxon>
        <taxon>Spermatophyta</taxon>
        <taxon>Magnoliopsida</taxon>
        <taxon>eudicotyledons</taxon>
        <taxon>Gunneridae</taxon>
        <taxon>Pentapetalae</taxon>
        <taxon>Dilleniales</taxon>
        <taxon>Dilleniaceae</taxon>
        <taxon>Dillenia</taxon>
    </lineage>
</organism>
<accession>A0AAN8VXV3</accession>
<dbReference type="Proteomes" id="UP001370490">
    <property type="component" value="Unassembled WGS sequence"/>
</dbReference>
<feature type="domain" description="IBH1-like N-terminal" evidence="5">
    <location>
        <begin position="4"/>
        <end position="72"/>
    </location>
</feature>
<evidence type="ECO:0000256" key="3">
    <source>
        <dbReference type="ARBA" id="ARBA00023163"/>
    </source>
</evidence>
<comment type="subcellular location">
    <subcellularLocation>
        <location evidence="1">Nucleus</location>
    </subcellularLocation>
</comment>
<evidence type="ECO:0000313" key="6">
    <source>
        <dbReference type="EMBL" id="KAK6942380.1"/>
    </source>
</evidence>
<evidence type="ECO:0000259" key="5">
    <source>
        <dbReference type="Pfam" id="PF26576"/>
    </source>
</evidence>
<dbReference type="Pfam" id="PF26576">
    <property type="entry name" value="IBH1_N"/>
    <property type="match status" value="1"/>
</dbReference>
<keyword evidence="4" id="KW-0539">Nucleus</keyword>
<keyword evidence="7" id="KW-1185">Reference proteome</keyword>
<evidence type="ECO:0000256" key="2">
    <source>
        <dbReference type="ARBA" id="ARBA00023015"/>
    </source>
</evidence>
<keyword evidence="3" id="KW-0804">Transcription</keyword>